<dbReference type="NCBIfam" id="TIGR03985">
    <property type="entry name" value="TIGR03985 family CRISPR-associated protein"/>
    <property type="match status" value="1"/>
</dbReference>
<dbReference type="RefSeq" id="WP_073595157.1">
    <property type="nucleotide sequence ID" value="NZ_MRCE01000020.1"/>
</dbReference>
<organism evidence="1 2">
    <name type="scientific">[Phormidium ambiguum] IAM M-71</name>
    <dbReference type="NCBI Taxonomy" id="454136"/>
    <lineage>
        <taxon>Bacteria</taxon>
        <taxon>Bacillati</taxon>
        <taxon>Cyanobacteriota</taxon>
        <taxon>Cyanophyceae</taxon>
        <taxon>Oscillatoriophycideae</taxon>
        <taxon>Aerosakkonematales</taxon>
        <taxon>Aerosakkonemataceae</taxon>
        <taxon>Floridanema</taxon>
    </lineage>
</organism>
<comment type="caution">
    <text evidence="1">The sequence shown here is derived from an EMBL/GenBank/DDBJ whole genome shotgun (WGS) entry which is preliminary data.</text>
</comment>
<reference evidence="1 2" key="1">
    <citation type="submission" date="2016-11" db="EMBL/GenBank/DDBJ databases">
        <title>Draft Genome Sequences of Nine Cyanobacterial Strains from Diverse Habitats.</title>
        <authorList>
            <person name="Zhu T."/>
            <person name="Hou S."/>
            <person name="Lu X."/>
            <person name="Hess W.R."/>
        </authorList>
    </citation>
    <scope>NUCLEOTIDE SEQUENCE [LARGE SCALE GENOMIC DNA]</scope>
    <source>
        <strain evidence="1 2">IAM M-71</strain>
    </source>
</reference>
<dbReference type="STRING" id="454136.NIES2119_19400"/>
<gene>
    <name evidence="1" type="ORF">NIES2119_19400</name>
</gene>
<dbReference type="Proteomes" id="UP000185860">
    <property type="component" value="Unassembled WGS sequence"/>
</dbReference>
<name>A0A1U7IFC2_9CYAN</name>
<evidence type="ECO:0000313" key="2">
    <source>
        <dbReference type="Proteomes" id="UP000185860"/>
    </source>
</evidence>
<sequence length="484" mass="56425">MTDVGFVYSPSPQILQWLAAGQLANRFGRSLRLWVLLSGFYHPDSRWLSLPQPFSYAEVRSHLFAPTHPQSNQLTVEELVAACHDSGCICHQPFRDWIFAPESLQEESVWRQIVMQLTGLSEDELEQKLQERPFATVHRSIRDDLKYLQQMGWLKSPSSGKYQLCSIQQLPTPPSEVNPQPDLGLSKAQIWELLRVLESVAFVQPNLNVVLESLWQQATNDSSATLKLNPEPTQRIFIHLDYILCEEMQEQVDTYQEQLESLWRRHEGGVVRFLYWLVAEERQLEIITYPVCLHYMRRAKYVSAYGFDPHGNFGWHNYRLDRIAAKSLQILAWGDPLIPKPLKQLWRTGNLPTPDEVQAELDEAWGFNFYLPKSLLIVRFPPQFARWYVDDTVRHTTFEPITYQKLPQLIRQQVKGSQQQQLLSIIGQRPAIDAYYKAWIRVGDINVLMRLRDWRPNGEVIAPLSVRQKLLEEALQEISNYQDF</sequence>
<dbReference type="EMBL" id="MRCE01000020">
    <property type="protein sequence ID" value="OKH35670.1"/>
    <property type="molecule type" value="Genomic_DNA"/>
</dbReference>
<protein>
    <submittedName>
        <fullName evidence="1">CRISPR-associated protein</fullName>
    </submittedName>
</protein>
<dbReference type="OrthoDB" id="503572at2"/>
<dbReference type="InterPro" id="IPR023816">
    <property type="entry name" value="CRISPR-assoc_CYA0889"/>
</dbReference>
<evidence type="ECO:0000313" key="1">
    <source>
        <dbReference type="EMBL" id="OKH35670.1"/>
    </source>
</evidence>
<proteinExistence type="predicted"/>
<dbReference type="AlphaFoldDB" id="A0A1U7IFC2"/>
<accession>A0A1U7IFC2</accession>